<dbReference type="STRING" id="333673.A0A3M0LB60"/>
<dbReference type="EMBL" id="QRBI01000052">
    <property type="protein sequence ID" value="RMC22648.1"/>
    <property type="molecule type" value="Genomic_DNA"/>
</dbReference>
<dbReference type="InterPro" id="IPR000742">
    <property type="entry name" value="EGF"/>
</dbReference>
<dbReference type="InterPro" id="IPR036364">
    <property type="entry name" value="SEA_dom_sf"/>
</dbReference>
<reference evidence="3 4" key="1">
    <citation type="submission" date="2018-07" db="EMBL/GenBank/DDBJ databases">
        <title>A high quality draft genome assembly of the barn swallow (H. rustica rustica).</title>
        <authorList>
            <person name="Formenti G."/>
            <person name="Chiara M."/>
            <person name="Poveda L."/>
            <person name="Francoijs K.-J."/>
            <person name="Bonisoli-Alquati A."/>
            <person name="Canova L."/>
            <person name="Gianfranceschi L."/>
            <person name="Horner D.S."/>
            <person name="Saino N."/>
        </authorList>
    </citation>
    <scope>NUCLEOTIDE SEQUENCE [LARGE SCALE GENOMIC DNA]</scope>
    <source>
        <strain evidence="3">Chelidonia</strain>
        <tissue evidence="3">Blood</tissue>
    </source>
</reference>
<organism evidence="3 4">
    <name type="scientific">Hirundo rustica rustica</name>
    <dbReference type="NCBI Taxonomy" id="333673"/>
    <lineage>
        <taxon>Eukaryota</taxon>
        <taxon>Metazoa</taxon>
        <taxon>Chordata</taxon>
        <taxon>Craniata</taxon>
        <taxon>Vertebrata</taxon>
        <taxon>Euteleostomi</taxon>
        <taxon>Archelosauria</taxon>
        <taxon>Archosauria</taxon>
        <taxon>Dinosauria</taxon>
        <taxon>Saurischia</taxon>
        <taxon>Theropoda</taxon>
        <taxon>Coelurosauria</taxon>
        <taxon>Aves</taxon>
        <taxon>Neognathae</taxon>
        <taxon>Neoaves</taxon>
        <taxon>Telluraves</taxon>
        <taxon>Australaves</taxon>
        <taxon>Passeriformes</taxon>
        <taxon>Sylvioidea</taxon>
        <taxon>Hirundinidae</taxon>
        <taxon>Hirundo</taxon>
    </lineage>
</organism>
<dbReference type="PROSITE" id="PS50024">
    <property type="entry name" value="SEA"/>
    <property type="match status" value="1"/>
</dbReference>
<dbReference type="PANTHER" id="PTHR37999:SF2">
    <property type="entry name" value="MUCIN-17"/>
    <property type="match status" value="1"/>
</dbReference>
<dbReference type="PROSITE" id="PS00022">
    <property type="entry name" value="EGF_1"/>
    <property type="match status" value="1"/>
</dbReference>
<dbReference type="AlphaFoldDB" id="A0A3M0LB60"/>
<dbReference type="Proteomes" id="UP000269221">
    <property type="component" value="Unassembled WGS sequence"/>
</dbReference>
<dbReference type="InterPro" id="IPR000082">
    <property type="entry name" value="SEA_dom"/>
</dbReference>
<accession>A0A3M0LB60</accession>
<protein>
    <recommendedName>
        <fullName evidence="2">SEA domain-containing protein</fullName>
    </recommendedName>
</protein>
<evidence type="ECO:0000313" key="4">
    <source>
        <dbReference type="Proteomes" id="UP000269221"/>
    </source>
</evidence>
<dbReference type="InterPro" id="IPR053311">
    <property type="entry name" value="Mucosal_Integrity_Assoc"/>
</dbReference>
<evidence type="ECO:0000259" key="2">
    <source>
        <dbReference type="PROSITE" id="PS50024"/>
    </source>
</evidence>
<dbReference type="PANTHER" id="PTHR37999">
    <property type="entry name" value="MUCIN-17"/>
    <property type="match status" value="1"/>
</dbReference>
<dbReference type="SMART" id="SM00200">
    <property type="entry name" value="SEA"/>
    <property type="match status" value="1"/>
</dbReference>
<evidence type="ECO:0000256" key="1">
    <source>
        <dbReference type="SAM" id="MobiDB-lite"/>
    </source>
</evidence>
<dbReference type="Gene3D" id="3.30.70.960">
    <property type="entry name" value="SEA domain"/>
    <property type="match status" value="1"/>
</dbReference>
<feature type="domain" description="SEA" evidence="2">
    <location>
        <begin position="98"/>
        <end position="221"/>
    </location>
</feature>
<keyword evidence="4" id="KW-1185">Reference proteome</keyword>
<feature type="compositionally biased region" description="Basic and acidic residues" evidence="1">
    <location>
        <begin position="97"/>
        <end position="111"/>
    </location>
</feature>
<name>A0A3M0LB60_HIRRU</name>
<dbReference type="SUPFAM" id="SSF82671">
    <property type="entry name" value="SEA domain"/>
    <property type="match status" value="1"/>
</dbReference>
<proteinExistence type="predicted"/>
<dbReference type="GO" id="GO:0071944">
    <property type="term" value="C:cell periphery"/>
    <property type="evidence" value="ECO:0007669"/>
    <property type="project" value="UniProtKB-ARBA"/>
</dbReference>
<sequence>MSTVPANATTTTTTTTITKTTAVTSPGRCQNGGTWMDGKCLCPDGFQGEDCEEPICQNGGTWSNGVCQCTLNFQGDRCQLAKDVVEIKNGKGTAPSDDERHGGDDDQVDNRKFSEDLKNKSSDAYMDFEKTFQEQMRQIYGHIEGYQGVTIKTLRNGSIVVDYDVILVVPASSKVNETVKSISKDLVTAFHDYTDCDADCTGENCSLCFNANSTAVQKFGVQEVEGRLCDAFIQEEFRAYYTPLLTSAGVVCITRCDRRHGDALPCVHGSCSVASTGPQCQ</sequence>
<evidence type="ECO:0000313" key="3">
    <source>
        <dbReference type="EMBL" id="RMC22648.1"/>
    </source>
</evidence>
<feature type="region of interest" description="Disordered" evidence="1">
    <location>
        <begin position="89"/>
        <end position="111"/>
    </location>
</feature>
<dbReference type="OrthoDB" id="7493297at2759"/>
<dbReference type="Pfam" id="PF01390">
    <property type="entry name" value="SEA"/>
    <property type="match status" value="1"/>
</dbReference>
<gene>
    <name evidence="3" type="ORF">DUI87_00343</name>
</gene>
<comment type="caution">
    <text evidence="3">The sequence shown here is derived from an EMBL/GenBank/DDBJ whole genome shotgun (WGS) entry which is preliminary data.</text>
</comment>
<dbReference type="Gene3D" id="2.10.25.10">
    <property type="entry name" value="Laminin"/>
    <property type="match status" value="1"/>
</dbReference>